<sequence>MESDTLTRPDAAGPDMVGPDVAGGERRFVVLIALRDAARAERLSASLAMAHDLLPVMAGGGVADVAVIDDTVANSAAWVDRVRAGHTPPPQVLLSARAIRPEGQVFAVLPVSANATLIAAAVRLAAAGYRVSGDRRSTPDRHDDFDSGANRVGNEGGLFGEESLDDGVAPRPSLSPREAEVLALLAEGAPNKVIARRLNISVHTAKFHVAAILIKLGAANRTDAIAIAMRQGLVLV</sequence>
<evidence type="ECO:0000313" key="6">
    <source>
        <dbReference type="EMBL" id="QKD02445.1"/>
    </source>
</evidence>
<organism evidence="6 7">
    <name type="scientific">Mesorhizobium loti R88b</name>
    <dbReference type="NCBI Taxonomy" id="935548"/>
    <lineage>
        <taxon>Bacteria</taxon>
        <taxon>Pseudomonadati</taxon>
        <taxon>Pseudomonadota</taxon>
        <taxon>Alphaproteobacteria</taxon>
        <taxon>Hyphomicrobiales</taxon>
        <taxon>Phyllobacteriaceae</taxon>
        <taxon>Mesorhizobium</taxon>
    </lineage>
</organism>
<accession>A0A6M7WKQ2</accession>
<dbReference type="PANTHER" id="PTHR44688:SF16">
    <property type="entry name" value="DNA-BINDING TRANSCRIPTIONAL ACTIVATOR DEVR_DOSR"/>
    <property type="match status" value="1"/>
</dbReference>
<protein>
    <submittedName>
        <fullName evidence="6">LuxR family transcriptional regulator</fullName>
    </submittedName>
</protein>
<dbReference type="PRINTS" id="PR00038">
    <property type="entry name" value="HTHLUXR"/>
</dbReference>
<dbReference type="CDD" id="cd06170">
    <property type="entry name" value="LuxR_C_like"/>
    <property type="match status" value="1"/>
</dbReference>
<dbReference type="InterPro" id="IPR016032">
    <property type="entry name" value="Sig_transdc_resp-reg_C-effctor"/>
</dbReference>
<dbReference type="Proteomes" id="UP000503017">
    <property type="component" value="Chromosome"/>
</dbReference>
<proteinExistence type="predicted"/>
<evidence type="ECO:0000256" key="3">
    <source>
        <dbReference type="ARBA" id="ARBA00023163"/>
    </source>
</evidence>
<feature type="compositionally biased region" description="Basic and acidic residues" evidence="4">
    <location>
        <begin position="133"/>
        <end position="145"/>
    </location>
</feature>
<keyword evidence="2" id="KW-0238">DNA-binding</keyword>
<dbReference type="AlphaFoldDB" id="A0A6M7WKQ2"/>
<keyword evidence="3" id="KW-0804">Transcription</keyword>
<dbReference type="PANTHER" id="PTHR44688">
    <property type="entry name" value="DNA-BINDING TRANSCRIPTIONAL ACTIVATOR DEVR_DOSR"/>
    <property type="match status" value="1"/>
</dbReference>
<evidence type="ECO:0000256" key="2">
    <source>
        <dbReference type="ARBA" id="ARBA00023125"/>
    </source>
</evidence>
<dbReference type="GO" id="GO:0006355">
    <property type="term" value="P:regulation of DNA-templated transcription"/>
    <property type="evidence" value="ECO:0007669"/>
    <property type="project" value="InterPro"/>
</dbReference>
<reference evidence="6 7" key="1">
    <citation type="submission" date="2018-10" db="EMBL/GenBank/DDBJ databases">
        <authorList>
            <person name="Perry B.J."/>
            <person name="Sullivan J.T."/>
            <person name="Murphy R.J.T."/>
            <person name="Ramsay J.P."/>
            <person name="Ronson C.W."/>
        </authorList>
    </citation>
    <scope>NUCLEOTIDE SEQUENCE [LARGE SCALE GENOMIC DNA]</scope>
    <source>
        <strain evidence="6 7">R88b</strain>
    </source>
</reference>
<evidence type="ECO:0000313" key="7">
    <source>
        <dbReference type="Proteomes" id="UP000503017"/>
    </source>
</evidence>
<evidence type="ECO:0000256" key="1">
    <source>
        <dbReference type="ARBA" id="ARBA00023015"/>
    </source>
</evidence>
<gene>
    <name evidence="6" type="ORF">EB235_13840</name>
</gene>
<evidence type="ECO:0000256" key="4">
    <source>
        <dbReference type="SAM" id="MobiDB-lite"/>
    </source>
</evidence>
<dbReference type="InterPro" id="IPR036388">
    <property type="entry name" value="WH-like_DNA-bd_sf"/>
</dbReference>
<dbReference type="Gene3D" id="1.10.10.10">
    <property type="entry name" value="Winged helix-like DNA-binding domain superfamily/Winged helix DNA-binding domain"/>
    <property type="match status" value="1"/>
</dbReference>
<dbReference type="EMBL" id="CP033367">
    <property type="protein sequence ID" value="QKD02445.1"/>
    <property type="molecule type" value="Genomic_DNA"/>
</dbReference>
<dbReference type="SMART" id="SM00421">
    <property type="entry name" value="HTH_LUXR"/>
    <property type="match status" value="1"/>
</dbReference>
<feature type="region of interest" description="Disordered" evidence="4">
    <location>
        <begin position="133"/>
        <end position="171"/>
    </location>
</feature>
<dbReference type="GO" id="GO:0003677">
    <property type="term" value="F:DNA binding"/>
    <property type="evidence" value="ECO:0007669"/>
    <property type="project" value="UniProtKB-KW"/>
</dbReference>
<feature type="domain" description="HTH luxR-type" evidence="5">
    <location>
        <begin position="167"/>
        <end position="232"/>
    </location>
</feature>
<dbReference type="SUPFAM" id="SSF46894">
    <property type="entry name" value="C-terminal effector domain of the bipartite response regulators"/>
    <property type="match status" value="1"/>
</dbReference>
<dbReference type="InterPro" id="IPR000792">
    <property type="entry name" value="Tscrpt_reg_LuxR_C"/>
</dbReference>
<dbReference type="PROSITE" id="PS50043">
    <property type="entry name" value="HTH_LUXR_2"/>
    <property type="match status" value="1"/>
</dbReference>
<evidence type="ECO:0000259" key="5">
    <source>
        <dbReference type="PROSITE" id="PS50043"/>
    </source>
</evidence>
<name>A0A6M7WKQ2_RHILI</name>
<keyword evidence="1" id="KW-0805">Transcription regulation</keyword>
<dbReference type="Pfam" id="PF00196">
    <property type="entry name" value="GerE"/>
    <property type="match status" value="1"/>
</dbReference>